<gene>
    <name evidence="2" type="ORF">AB1207_21955</name>
</gene>
<proteinExistence type="predicted"/>
<evidence type="ECO:0000313" key="3">
    <source>
        <dbReference type="Proteomes" id="UP001555826"/>
    </source>
</evidence>
<name>A0ABV3PCP7_9ACTN</name>
<dbReference type="SMART" id="SM00418">
    <property type="entry name" value="HTH_ARSR"/>
    <property type="match status" value="1"/>
</dbReference>
<dbReference type="InterPro" id="IPR011991">
    <property type="entry name" value="ArsR-like_HTH"/>
</dbReference>
<dbReference type="InterPro" id="IPR036390">
    <property type="entry name" value="WH_DNA-bd_sf"/>
</dbReference>
<organism evidence="2 3">
    <name type="scientific">Kineococcus endophyticus</name>
    <dbReference type="NCBI Taxonomy" id="1181883"/>
    <lineage>
        <taxon>Bacteria</taxon>
        <taxon>Bacillati</taxon>
        <taxon>Actinomycetota</taxon>
        <taxon>Actinomycetes</taxon>
        <taxon>Kineosporiales</taxon>
        <taxon>Kineosporiaceae</taxon>
        <taxon>Kineococcus</taxon>
    </lineage>
</organism>
<feature type="domain" description="HTH arsR-type" evidence="1">
    <location>
        <begin position="11"/>
        <end position="108"/>
    </location>
</feature>
<dbReference type="InterPro" id="IPR052543">
    <property type="entry name" value="HTH_Metal-responsive_Reg"/>
</dbReference>
<sequence>MEKLTTLDGHLETDLTARIDVLTRFGHALSDPTRARVLVALRTEGAYPTKLAERLGVTRTSLSNHLACLRGCGLVVAVPEGKRMRYELADGGLRQALEDLLGTVLAVDVVACAAAQAGEGCC</sequence>
<dbReference type="InterPro" id="IPR001845">
    <property type="entry name" value="HTH_ArsR_DNA-bd_dom"/>
</dbReference>
<reference evidence="2 3" key="1">
    <citation type="submission" date="2024-07" db="EMBL/GenBank/DDBJ databases">
        <authorList>
            <person name="Thanompreechachai J."/>
            <person name="Duangmal K."/>
        </authorList>
    </citation>
    <scope>NUCLEOTIDE SEQUENCE [LARGE SCALE GENOMIC DNA]</scope>
    <source>
        <strain evidence="2 3">KCTC 19886</strain>
    </source>
</reference>
<comment type="caution">
    <text evidence="2">The sequence shown here is derived from an EMBL/GenBank/DDBJ whole genome shotgun (WGS) entry which is preliminary data.</text>
</comment>
<accession>A0ABV3PCP7</accession>
<evidence type="ECO:0000259" key="1">
    <source>
        <dbReference type="PROSITE" id="PS50987"/>
    </source>
</evidence>
<dbReference type="PRINTS" id="PR00778">
    <property type="entry name" value="HTHARSR"/>
</dbReference>
<dbReference type="PANTHER" id="PTHR39168:SF2">
    <property type="entry name" value="HTH-TYPE TRANSCRIPTIONAL REGULATOR CMTR"/>
    <property type="match status" value="1"/>
</dbReference>
<protein>
    <submittedName>
        <fullName evidence="2">Metalloregulator ArsR/SmtB family transcription factor</fullName>
    </submittedName>
</protein>
<keyword evidence="3" id="KW-1185">Reference proteome</keyword>
<dbReference type="Pfam" id="PF01022">
    <property type="entry name" value="HTH_5"/>
    <property type="match status" value="1"/>
</dbReference>
<dbReference type="NCBIfam" id="NF033788">
    <property type="entry name" value="HTH_metalloreg"/>
    <property type="match status" value="1"/>
</dbReference>
<dbReference type="Gene3D" id="1.10.10.10">
    <property type="entry name" value="Winged helix-like DNA-binding domain superfamily/Winged helix DNA-binding domain"/>
    <property type="match status" value="1"/>
</dbReference>
<dbReference type="RefSeq" id="WP_367640735.1">
    <property type="nucleotide sequence ID" value="NZ_JBFNQN010000017.1"/>
</dbReference>
<dbReference type="InterPro" id="IPR036388">
    <property type="entry name" value="WH-like_DNA-bd_sf"/>
</dbReference>
<dbReference type="EMBL" id="JBFNQN010000017">
    <property type="protein sequence ID" value="MEW9267418.1"/>
    <property type="molecule type" value="Genomic_DNA"/>
</dbReference>
<evidence type="ECO:0000313" key="2">
    <source>
        <dbReference type="EMBL" id="MEW9267418.1"/>
    </source>
</evidence>
<dbReference type="CDD" id="cd00090">
    <property type="entry name" value="HTH_ARSR"/>
    <property type="match status" value="1"/>
</dbReference>
<dbReference type="PANTHER" id="PTHR39168">
    <property type="entry name" value="TRANSCRIPTIONAL REGULATOR-RELATED"/>
    <property type="match status" value="1"/>
</dbReference>
<dbReference type="Proteomes" id="UP001555826">
    <property type="component" value="Unassembled WGS sequence"/>
</dbReference>
<dbReference type="PROSITE" id="PS50987">
    <property type="entry name" value="HTH_ARSR_2"/>
    <property type="match status" value="1"/>
</dbReference>
<dbReference type="SUPFAM" id="SSF46785">
    <property type="entry name" value="Winged helix' DNA-binding domain"/>
    <property type="match status" value="1"/>
</dbReference>